<gene>
    <name evidence="2" type="ORF">OIDMADRAFT_180203</name>
</gene>
<feature type="region of interest" description="Disordered" evidence="1">
    <location>
        <begin position="664"/>
        <end position="685"/>
    </location>
</feature>
<dbReference type="Proteomes" id="UP000054321">
    <property type="component" value="Unassembled WGS sequence"/>
</dbReference>
<dbReference type="EMBL" id="KN832876">
    <property type="protein sequence ID" value="KIN01381.1"/>
    <property type="molecule type" value="Genomic_DNA"/>
</dbReference>
<organism evidence="2 3">
    <name type="scientific">Oidiodendron maius (strain Zn)</name>
    <dbReference type="NCBI Taxonomy" id="913774"/>
    <lineage>
        <taxon>Eukaryota</taxon>
        <taxon>Fungi</taxon>
        <taxon>Dikarya</taxon>
        <taxon>Ascomycota</taxon>
        <taxon>Pezizomycotina</taxon>
        <taxon>Leotiomycetes</taxon>
        <taxon>Leotiomycetes incertae sedis</taxon>
        <taxon>Myxotrichaceae</taxon>
        <taxon>Oidiodendron</taxon>
    </lineage>
</organism>
<feature type="region of interest" description="Disordered" evidence="1">
    <location>
        <begin position="226"/>
        <end position="284"/>
    </location>
</feature>
<feature type="compositionally biased region" description="Polar residues" evidence="1">
    <location>
        <begin position="138"/>
        <end position="155"/>
    </location>
</feature>
<feature type="compositionally biased region" description="Polar residues" evidence="1">
    <location>
        <begin position="89"/>
        <end position="111"/>
    </location>
</feature>
<feature type="region of interest" description="Disordered" evidence="1">
    <location>
        <begin position="64"/>
        <end position="198"/>
    </location>
</feature>
<dbReference type="OrthoDB" id="2149705at2759"/>
<protein>
    <submittedName>
        <fullName evidence="2">Uncharacterized protein</fullName>
    </submittedName>
</protein>
<dbReference type="SUPFAM" id="SSF88697">
    <property type="entry name" value="PUA domain-like"/>
    <property type="match status" value="1"/>
</dbReference>
<sequence>MTQRKQVTTPSNRVYKSTLPLKQLKFPEPKKRIKYGKPRSRRVCRAGQDTLTQMDFMSHYQQINENETLDNENAIEERSKKRRKRDGNQPPSNAKYHTQTLTQIEHWSSSTAEDKEEDDVSNASNSQMSLGFRHQKKSLPSYTLQSTSKTASGKSTMRDMGFLRTPQKAAAREIPSSQSPETPHSRASATRSPLKEKSANSCIYFPVSPKVGSTCCTSPNIKLEDRISTARETRRDRNQTTPSTRPGPPQTVRLHVPENSPKVSMASPIAKKESSQVIPPRRPSNYANSKLEILDSEAESDLDDQEGGLLLLEKQTEDEKPETFYGNIGVQTQKMVDGLISPHDERSQIVDVGPEYQEFEGETQIIESQRLSTQHMTLMAPRTGDSDVFISMSPQHITNILDQTKDHEFLQWRLPPSVCRIWIYETSPTCMLKYMAVIGPEKHPNEIQNADGVGNSEFNGKAKGSPNYAYEILELYELADPLPWAQLYANEWLKTPPSKWSWVRPAVLDRLMANLKPALFIQPLLAHDIPPSSFTDTEQAEAQLLDTMMQFTGPALHGGVYSSQTAETPTFFEEASLLSARRHNSQSPRSSQASTTSLSGSQALRRQTPAKVIRESPIQPVCSSSLRLELSSPSRFGQQGSTPILPYSLDSSQLLTRSQMLPESLLSDSVPGPPLFILDSDEEDD</sequence>
<feature type="region of interest" description="Disordered" evidence="1">
    <location>
        <begin position="25"/>
        <end position="44"/>
    </location>
</feature>
<feature type="compositionally biased region" description="Polar residues" evidence="1">
    <location>
        <begin position="175"/>
        <end position="191"/>
    </location>
</feature>
<feature type="compositionally biased region" description="Basic and acidic residues" evidence="1">
    <location>
        <begin position="226"/>
        <end position="238"/>
    </location>
</feature>
<reference evidence="3" key="2">
    <citation type="submission" date="2015-01" db="EMBL/GenBank/DDBJ databases">
        <title>Evolutionary Origins and Diversification of the Mycorrhizal Mutualists.</title>
        <authorList>
            <consortium name="DOE Joint Genome Institute"/>
            <consortium name="Mycorrhizal Genomics Consortium"/>
            <person name="Kohler A."/>
            <person name="Kuo A."/>
            <person name="Nagy L.G."/>
            <person name="Floudas D."/>
            <person name="Copeland A."/>
            <person name="Barry K.W."/>
            <person name="Cichocki N."/>
            <person name="Veneault-Fourrey C."/>
            <person name="LaButti K."/>
            <person name="Lindquist E.A."/>
            <person name="Lipzen A."/>
            <person name="Lundell T."/>
            <person name="Morin E."/>
            <person name="Murat C."/>
            <person name="Riley R."/>
            <person name="Ohm R."/>
            <person name="Sun H."/>
            <person name="Tunlid A."/>
            <person name="Henrissat B."/>
            <person name="Grigoriev I.V."/>
            <person name="Hibbett D.S."/>
            <person name="Martin F."/>
        </authorList>
    </citation>
    <scope>NUCLEOTIDE SEQUENCE [LARGE SCALE GENOMIC DNA]</scope>
    <source>
        <strain evidence="3">Zn</strain>
    </source>
</reference>
<evidence type="ECO:0000313" key="3">
    <source>
        <dbReference type="Proteomes" id="UP000054321"/>
    </source>
</evidence>
<feature type="compositionally biased region" description="Low complexity" evidence="1">
    <location>
        <begin position="585"/>
        <end position="604"/>
    </location>
</feature>
<dbReference type="InParanoid" id="A0A0C3GZH0"/>
<accession>A0A0C3GZH0</accession>
<name>A0A0C3GZH0_OIDMZ</name>
<evidence type="ECO:0000256" key="1">
    <source>
        <dbReference type="SAM" id="MobiDB-lite"/>
    </source>
</evidence>
<proteinExistence type="predicted"/>
<keyword evidence="3" id="KW-1185">Reference proteome</keyword>
<evidence type="ECO:0000313" key="2">
    <source>
        <dbReference type="EMBL" id="KIN01381.1"/>
    </source>
</evidence>
<dbReference type="AlphaFoldDB" id="A0A0C3GZH0"/>
<reference evidence="2 3" key="1">
    <citation type="submission" date="2014-04" db="EMBL/GenBank/DDBJ databases">
        <authorList>
            <consortium name="DOE Joint Genome Institute"/>
            <person name="Kuo A."/>
            <person name="Martino E."/>
            <person name="Perotto S."/>
            <person name="Kohler A."/>
            <person name="Nagy L.G."/>
            <person name="Floudas D."/>
            <person name="Copeland A."/>
            <person name="Barry K.W."/>
            <person name="Cichocki N."/>
            <person name="Veneault-Fourrey C."/>
            <person name="LaButti K."/>
            <person name="Lindquist E.A."/>
            <person name="Lipzen A."/>
            <person name="Lundell T."/>
            <person name="Morin E."/>
            <person name="Murat C."/>
            <person name="Sun H."/>
            <person name="Tunlid A."/>
            <person name="Henrissat B."/>
            <person name="Grigoriev I.V."/>
            <person name="Hibbett D.S."/>
            <person name="Martin F."/>
            <person name="Nordberg H.P."/>
            <person name="Cantor M.N."/>
            <person name="Hua S.X."/>
        </authorList>
    </citation>
    <scope>NUCLEOTIDE SEQUENCE [LARGE SCALE GENOMIC DNA]</scope>
    <source>
        <strain evidence="2 3">Zn</strain>
    </source>
</reference>
<feature type="region of interest" description="Disordered" evidence="1">
    <location>
        <begin position="582"/>
        <end position="616"/>
    </location>
</feature>
<feature type="compositionally biased region" description="Basic residues" evidence="1">
    <location>
        <begin position="31"/>
        <end position="44"/>
    </location>
</feature>
<dbReference type="InterPro" id="IPR015947">
    <property type="entry name" value="PUA-like_sf"/>
</dbReference>
<dbReference type="HOGENOM" id="CLU_348831_0_0_1"/>